<sequence length="374" mass="40502">MRPVVVCHSETLGGAELYLNRLYGGLRAEGDEPWLIGSLPGWREASLPNTALRLSPKWSKRTVASGLLKLSTERRRVQRVGRSANADVFHLQFKREQIGFTRSLSRIAPVVWTEHGQFLQGPAGALLAKGYRAAARHVSCIICVSEAVAADVRAVVGSRVPLVVIENAVLDTSARPTAPADRLRARDELHLGANERVALWIGRAHAAKRPDLAVRFASEFDGTVLIAGEGPERARLEGLARGLENVRVLGHVQDPGILFDAADLMFFTSSAEAREGLPTTLIEAAMHELPVLALDDSGLTGLLASLGAVTTSASGAPTEWAAASAALRESTDVHRQHMRRWAAEHSGEEWLVQHRRTLEAVADRSIGPLKGQHE</sequence>
<evidence type="ECO:0000313" key="5">
    <source>
        <dbReference type="EMBL" id="NUU29545.1"/>
    </source>
</evidence>
<accession>A0A850DYR5</accession>
<reference evidence="5 6" key="1">
    <citation type="submission" date="2020-05" db="EMBL/GenBank/DDBJ databases">
        <title>Genome Sequencing of Type Strains.</title>
        <authorList>
            <person name="Lemaire J.F."/>
            <person name="Inderbitzin P."/>
            <person name="Gregorio O.A."/>
            <person name="Collins S.B."/>
            <person name="Wespe N."/>
            <person name="Knight-Connoni V."/>
        </authorList>
    </citation>
    <scope>NUCLEOTIDE SEQUENCE [LARGE SCALE GENOMIC DNA]</scope>
    <source>
        <strain evidence="5 6">DSM 20512</strain>
    </source>
</reference>
<dbReference type="InterPro" id="IPR001296">
    <property type="entry name" value="Glyco_trans_1"/>
</dbReference>
<evidence type="ECO:0000259" key="4">
    <source>
        <dbReference type="Pfam" id="PF13439"/>
    </source>
</evidence>
<feature type="domain" description="Glycosyl transferase family 1" evidence="3">
    <location>
        <begin position="185"/>
        <end position="326"/>
    </location>
</feature>
<keyword evidence="1" id="KW-0328">Glycosyltransferase</keyword>
<evidence type="ECO:0000256" key="2">
    <source>
        <dbReference type="ARBA" id="ARBA00022679"/>
    </source>
</evidence>
<dbReference type="GO" id="GO:0016757">
    <property type="term" value="F:glycosyltransferase activity"/>
    <property type="evidence" value="ECO:0007669"/>
    <property type="project" value="UniProtKB-KW"/>
</dbReference>
<keyword evidence="2 5" id="KW-0808">Transferase</keyword>
<protein>
    <submittedName>
        <fullName evidence="5">Glycosyltransferase</fullName>
    </submittedName>
</protein>
<comment type="caution">
    <text evidence="5">The sequence shown here is derived from an EMBL/GenBank/DDBJ whole genome shotgun (WGS) entry which is preliminary data.</text>
</comment>
<evidence type="ECO:0000256" key="1">
    <source>
        <dbReference type="ARBA" id="ARBA00022676"/>
    </source>
</evidence>
<dbReference type="RefSeq" id="WP_175326757.1">
    <property type="nucleotide sequence ID" value="NZ_BAAAWP010000001.1"/>
</dbReference>
<dbReference type="AlphaFoldDB" id="A0A850DYR5"/>
<feature type="domain" description="Glycosyltransferase subfamily 4-like N-terminal" evidence="4">
    <location>
        <begin position="13"/>
        <end position="169"/>
    </location>
</feature>
<evidence type="ECO:0000259" key="3">
    <source>
        <dbReference type="Pfam" id="PF00534"/>
    </source>
</evidence>
<dbReference type="Pfam" id="PF13439">
    <property type="entry name" value="Glyco_transf_4"/>
    <property type="match status" value="1"/>
</dbReference>
<gene>
    <name evidence="5" type="ORF">HP467_15750</name>
</gene>
<dbReference type="PANTHER" id="PTHR12526">
    <property type="entry name" value="GLYCOSYLTRANSFERASE"/>
    <property type="match status" value="1"/>
</dbReference>
<proteinExistence type="predicted"/>
<dbReference type="Pfam" id="PF00534">
    <property type="entry name" value="Glycos_transf_1"/>
    <property type="match status" value="1"/>
</dbReference>
<evidence type="ECO:0000313" key="6">
    <source>
        <dbReference type="Proteomes" id="UP000539146"/>
    </source>
</evidence>
<dbReference type="Gene3D" id="3.40.50.2000">
    <property type="entry name" value="Glycogen Phosphorylase B"/>
    <property type="match status" value="2"/>
</dbReference>
<dbReference type="SUPFAM" id="SSF53756">
    <property type="entry name" value="UDP-Glycosyltransferase/glycogen phosphorylase"/>
    <property type="match status" value="1"/>
</dbReference>
<dbReference type="InterPro" id="IPR028098">
    <property type="entry name" value="Glyco_trans_4-like_N"/>
</dbReference>
<organism evidence="5 6">
    <name type="scientific">Curtobacterium citreum</name>
    <dbReference type="NCBI Taxonomy" id="2036"/>
    <lineage>
        <taxon>Bacteria</taxon>
        <taxon>Bacillati</taxon>
        <taxon>Actinomycetota</taxon>
        <taxon>Actinomycetes</taxon>
        <taxon>Micrococcales</taxon>
        <taxon>Microbacteriaceae</taxon>
        <taxon>Curtobacterium</taxon>
    </lineage>
</organism>
<dbReference type="EMBL" id="JABMCG010000125">
    <property type="protein sequence ID" value="NUU29545.1"/>
    <property type="molecule type" value="Genomic_DNA"/>
</dbReference>
<dbReference type="Proteomes" id="UP000539146">
    <property type="component" value="Unassembled WGS sequence"/>
</dbReference>
<name>A0A850DYR5_9MICO</name>